<reference evidence="2 3" key="1">
    <citation type="journal article" date="2015" name="Genome Announc.">
        <title>Expanding the biotechnology potential of lactobacilli through comparative genomics of 213 strains and associated genera.</title>
        <authorList>
            <person name="Sun Z."/>
            <person name="Harris H.M."/>
            <person name="McCann A."/>
            <person name="Guo C."/>
            <person name="Argimon S."/>
            <person name="Zhang W."/>
            <person name="Yang X."/>
            <person name="Jeffery I.B."/>
            <person name="Cooney J.C."/>
            <person name="Kagawa T.F."/>
            <person name="Liu W."/>
            <person name="Song Y."/>
            <person name="Salvetti E."/>
            <person name="Wrobel A."/>
            <person name="Rasinkangas P."/>
            <person name="Parkhill J."/>
            <person name="Rea M.C."/>
            <person name="O'Sullivan O."/>
            <person name="Ritari J."/>
            <person name="Douillard F.P."/>
            <person name="Paul Ross R."/>
            <person name="Yang R."/>
            <person name="Briner A.E."/>
            <person name="Felis G.E."/>
            <person name="de Vos W.M."/>
            <person name="Barrangou R."/>
            <person name="Klaenhammer T.R."/>
            <person name="Caufield P.W."/>
            <person name="Cui Y."/>
            <person name="Zhang H."/>
            <person name="O'Toole P.W."/>
        </authorList>
    </citation>
    <scope>NUCLEOTIDE SEQUENCE [LARGE SCALE GENOMIC DNA]</scope>
    <source>
        <strain evidence="2 3">DSM 18390</strain>
    </source>
</reference>
<organism evidence="2 3">
    <name type="scientific">Lentilactobacillus parafarraginis DSM 18390 = JCM 14109</name>
    <dbReference type="NCBI Taxonomy" id="1423786"/>
    <lineage>
        <taxon>Bacteria</taxon>
        <taxon>Bacillati</taxon>
        <taxon>Bacillota</taxon>
        <taxon>Bacilli</taxon>
        <taxon>Lactobacillales</taxon>
        <taxon>Lactobacillaceae</taxon>
        <taxon>Lentilactobacillus</taxon>
    </lineage>
</organism>
<evidence type="ECO:0000313" key="2">
    <source>
        <dbReference type="EMBL" id="KRM44283.1"/>
    </source>
</evidence>
<sequence>MKTMPIPSWVTMIATVLLQLVILLIAAGIIILIRQHFRFFKRLHVVPVDVWPPFLLTFIYWLSHQQVGGSLIPQVAIIWLTAGLIALVWQIFTDPKMTYRRYLVLFWRLSDLLLAISWLVVAIYMVVESF</sequence>
<evidence type="ECO:0008006" key="4">
    <source>
        <dbReference type="Google" id="ProtNLM"/>
    </source>
</evidence>
<name>A0A0R1YX16_9LACO</name>
<dbReference type="Proteomes" id="UP000051010">
    <property type="component" value="Unassembled WGS sequence"/>
</dbReference>
<feature type="transmembrane region" description="Helical" evidence="1">
    <location>
        <begin position="105"/>
        <end position="127"/>
    </location>
</feature>
<accession>A0A0R1YX16</accession>
<keyword evidence="1" id="KW-0812">Transmembrane</keyword>
<proteinExistence type="predicted"/>
<keyword evidence="1" id="KW-0472">Membrane</keyword>
<protein>
    <recommendedName>
        <fullName evidence="4">Integral membrane protein</fullName>
    </recommendedName>
</protein>
<gene>
    <name evidence="2" type="ORF">FD47_GL000666</name>
</gene>
<comment type="caution">
    <text evidence="2">The sequence shown here is derived from an EMBL/GenBank/DDBJ whole genome shotgun (WGS) entry which is preliminary data.</text>
</comment>
<dbReference type="InterPro" id="IPR024515">
    <property type="entry name" value="DUF3397"/>
</dbReference>
<evidence type="ECO:0000256" key="1">
    <source>
        <dbReference type="SAM" id="Phobius"/>
    </source>
</evidence>
<keyword evidence="1" id="KW-1133">Transmembrane helix</keyword>
<dbReference type="AlphaFoldDB" id="A0A0R1YX16"/>
<dbReference type="PATRIC" id="fig|1423786.4.peg.700"/>
<dbReference type="Pfam" id="PF11877">
    <property type="entry name" value="DUF3397"/>
    <property type="match status" value="1"/>
</dbReference>
<feature type="transmembrane region" description="Helical" evidence="1">
    <location>
        <begin position="45"/>
        <end position="63"/>
    </location>
</feature>
<feature type="transmembrane region" description="Helical" evidence="1">
    <location>
        <begin position="75"/>
        <end position="93"/>
    </location>
</feature>
<dbReference type="EMBL" id="AZFZ01000016">
    <property type="protein sequence ID" value="KRM44283.1"/>
    <property type="molecule type" value="Genomic_DNA"/>
</dbReference>
<feature type="transmembrane region" description="Helical" evidence="1">
    <location>
        <begin position="6"/>
        <end position="33"/>
    </location>
</feature>
<evidence type="ECO:0000313" key="3">
    <source>
        <dbReference type="Proteomes" id="UP000051010"/>
    </source>
</evidence>